<dbReference type="GO" id="GO:0022857">
    <property type="term" value="F:transmembrane transporter activity"/>
    <property type="evidence" value="ECO:0007669"/>
    <property type="project" value="InterPro"/>
</dbReference>
<dbReference type="InterPro" id="IPR000515">
    <property type="entry name" value="MetI-like"/>
</dbReference>
<feature type="transmembrane region" description="Helical" evidence="9">
    <location>
        <begin position="188"/>
        <end position="209"/>
    </location>
</feature>
<dbReference type="CDD" id="cd06261">
    <property type="entry name" value="TM_PBP2"/>
    <property type="match status" value="1"/>
</dbReference>
<dbReference type="SUPFAM" id="SSF161098">
    <property type="entry name" value="MetI-like"/>
    <property type="match status" value="1"/>
</dbReference>
<dbReference type="InterPro" id="IPR043429">
    <property type="entry name" value="ArtM/GltK/GlnP/TcyL/YhdX-like"/>
</dbReference>
<reference evidence="11 12" key="1">
    <citation type="submission" date="2019-03" db="EMBL/GenBank/DDBJ databases">
        <title>Jiella endophytica sp. nov., a novel endophytic bacterium isolated from root of Ficus microcarpa Linn. f.</title>
        <authorList>
            <person name="Tuo L."/>
        </authorList>
    </citation>
    <scope>NUCLEOTIDE SEQUENCE [LARGE SCALE GENOMIC DNA]</scope>
    <source>
        <strain evidence="11 12">CBS5Q-3</strain>
    </source>
</reference>
<dbReference type="PANTHER" id="PTHR30614">
    <property type="entry name" value="MEMBRANE COMPONENT OF AMINO ACID ABC TRANSPORTER"/>
    <property type="match status" value="1"/>
</dbReference>
<organism evidence="11 12">
    <name type="scientific">Jiella endophytica</name>
    <dbReference type="NCBI Taxonomy" id="2558362"/>
    <lineage>
        <taxon>Bacteria</taxon>
        <taxon>Pseudomonadati</taxon>
        <taxon>Pseudomonadota</taxon>
        <taxon>Alphaproteobacteria</taxon>
        <taxon>Hyphomicrobiales</taxon>
        <taxon>Aurantimonadaceae</taxon>
        <taxon>Jiella</taxon>
    </lineage>
</organism>
<dbReference type="EMBL" id="SOZD01000001">
    <property type="protein sequence ID" value="TFF27263.1"/>
    <property type="molecule type" value="Genomic_DNA"/>
</dbReference>
<gene>
    <name evidence="11" type="ORF">E3C22_01960</name>
</gene>
<evidence type="ECO:0000256" key="9">
    <source>
        <dbReference type="RuleBase" id="RU363032"/>
    </source>
</evidence>
<keyword evidence="4" id="KW-1003">Cell membrane</keyword>
<dbReference type="GO" id="GO:0006865">
    <property type="term" value="P:amino acid transport"/>
    <property type="evidence" value="ECO:0007669"/>
    <property type="project" value="UniProtKB-KW"/>
</dbReference>
<sequence length="222" mass="24577">MTLDFGLMLDKMPEILSGLWVTLWMWVVSTILGAALGFLVATARRYGPAAVNWFLKLCVEILRGTPFLVQLFLLYFGGPFVGLRLEPVPAGLIGLTIYASAYFSEIFRAGFQAVPRGHVEAAECVGLSRTQILRRIIAPEMTMLVLPQCVNMAIILIKETAILSIITVPEMTMVIGAIGSQQYAFVDAMFLLAIFYWVLVEICGFLGRLAEARLSKFRFAVS</sequence>
<evidence type="ECO:0000259" key="10">
    <source>
        <dbReference type="PROSITE" id="PS50928"/>
    </source>
</evidence>
<feature type="transmembrane region" description="Helical" evidence="9">
    <location>
        <begin position="88"/>
        <end position="107"/>
    </location>
</feature>
<dbReference type="GO" id="GO:0043190">
    <property type="term" value="C:ATP-binding cassette (ABC) transporter complex"/>
    <property type="evidence" value="ECO:0007669"/>
    <property type="project" value="InterPro"/>
</dbReference>
<accession>A0A4Y8RTD5</accession>
<keyword evidence="12" id="KW-1185">Reference proteome</keyword>
<protein>
    <submittedName>
        <fullName evidence="11">Amino acid ABC transporter permease</fullName>
    </submittedName>
</protein>
<dbReference type="PANTHER" id="PTHR30614:SF0">
    <property type="entry name" value="L-CYSTINE TRANSPORT SYSTEM PERMEASE PROTEIN TCYL"/>
    <property type="match status" value="1"/>
</dbReference>
<name>A0A4Y8RTD5_9HYPH</name>
<evidence type="ECO:0000313" key="12">
    <source>
        <dbReference type="Proteomes" id="UP000298179"/>
    </source>
</evidence>
<comment type="subcellular location">
    <subcellularLocation>
        <location evidence="1">Cell inner membrane</location>
        <topology evidence="1">Multi-pass membrane protein</topology>
    </subcellularLocation>
    <subcellularLocation>
        <location evidence="9">Cell membrane</location>
        <topology evidence="9">Multi-pass membrane protein</topology>
    </subcellularLocation>
</comment>
<evidence type="ECO:0000256" key="5">
    <source>
        <dbReference type="ARBA" id="ARBA00022692"/>
    </source>
</evidence>
<keyword evidence="8 9" id="KW-0472">Membrane</keyword>
<dbReference type="InterPro" id="IPR010065">
    <property type="entry name" value="AA_ABC_transptr_permease_3TM"/>
</dbReference>
<evidence type="ECO:0000313" key="11">
    <source>
        <dbReference type="EMBL" id="TFF27263.1"/>
    </source>
</evidence>
<evidence type="ECO:0000256" key="3">
    <source>
        <dbReference type="ARBA" id="ARBA00022448"/>
    </source>
</evidence>
<evidence type="ECO:0000256" key="1">
    <source>
        <dbReference type="ARBA" id="ARBA00004429"/>
    </source>
</evidence>
<proteinExistence type="inferred from homology"/>
<feature type="transmembrane region" description="Helical" evidence="9">
    <location>
        <begin position="20"/>
        <end position="41"/>
    </location>
</feature>
<dbReference type="OrthoDB" id="7341446at2"/>
<keyword evidence="6" id="KW-0029">Amino-acid transport</keyword>
<evidence type="ECO:0000256" key="7">
    <source>
        <dbReference type="ARBA" id="ARBA00022989"/>
    </source>
</evidence>
<evidence type="ECO:0000256" key="6">
    <source>
        <dbReference type="ARBA" id="ARBA00022970"/>
    </source>
</evidence>
<comment type="similarity">
    <text evidence="2">Belongs to the binding-protein-dependent transport system permease family. HisMQ subfamily.</text>
</comment>
<comment type="caution">
    <text evidence="11">The sequence shown here is derived from an EMBL/GenBank/DDBJ whole genome shotgun (WGS) entry which is preliminary data.</text>
</comment>
<dbReference type="AlphaFoldDB" id="A0A4Y8RTD5"/>
<dbReference type="PROSITE" id="PS50928">
    <property type="entry name" value="ABC_TM1"/>
    <property type="match status" value="1"/>
</dbReference>
<dbReference type="NCBIfam" id="TIGR01726">
    <property type="entry name" value="HEQRo_perm_3TM"/>
    <property type="match status" value="1"/>
</dbReference>
<keyword evidence="5 9" id="KW-0812">Transmembrane</keyword>
<evidence type="ECO:0000256" key="2">
    <source>
        <dbReference type="ARBA" id="ARBA00010072"/>
    </source>
</evidence>
<dbReference type="RefSeq" id="WP_134759707.1">
    <property type="nucleotide sequence ID" value="NZ_SOZD01000001.1"/>
</dbReference>
<evidence type="ECO:0000256" key="4">
    <source>
        <dbReference type="ARBA" id="ARBA00022475"/>
    </source>
</evidence>
<evidence type="ECO:0000256" key="8">
    <source>
        <dbReference type="ARBA" id="ARBA00023136"/>
    </source>
</evidence>
<keyword evidence="7 9" id="KW-1133">Transmembrane helix</keyword>
<dbReference type="Pfam" id="PF00528">
    <property type="entry name" value="BPD_transp_1"/>
    <property type="match status" value="1"/>
</dbReference>
<dbReference type="InterPro" id="IPR035906">
    <property type="entry name" value="MetI-like_sf"/>
</dbReference>
<dbReference type="Gene3D" id="1.10.3720.10">
    <property type="entry name" value="MetI-like"/>
    <property type="match status" value="1"/>
</dbReference>
<dbReference type="Proteomes" id="UP000298179">
    <property type="component" value="Unassembled WGS sequence"/>
</dbReference>
<keyword evidence="3 9" id="KW-0813">Transport</keyword>
<feature type="domain" description="ABC transmembrane type-1" evidence="10">
    <location>
        <begin position="19"/>
        <end position="207"/>
    </location>
</feature>
<feature type="transmembrane region" description="Helical" evidence="9">
    <location>
        <begin position="53"/>
        <end position="76"/>
    </location>
</feature>